<proteinExistence type="predicted"/>
<feature type="region of interest" description="Disordered" evidence="1">
    <location>
        <begin position="65"/>
        <end position="166"/>
    </location>
</feature>
<keyword evidence="3" id="KW-1185">Reference proteome</keyword>
<evidence type="ECO:0000313" key="3">
    <source>
        <dbReference type="Proteomes" id="UP000799779"/>
    </source>
</evidence>
<dbReference type="OrthoDB" id="3791520at2759"/>
<organism evidence="2 3">
    <name type="scientific">Amniculicola lignicola CBS 123094</name>
    <dbReference type="NCBI Taxonomy" id="1392246"/>
    <lineage>
        <taxon>Eukaryota</taxon>
        <taxon>Fungi</taxon>
        <taxon>Dikarya</taxon>
        <taxon>Ascomycota</taxon>
        <taxon>Pezizomycotina</taxon>
        <taxon>Dothideomycetes</taxon>
        <taxon>Pleosporomycetidae</taxon>
        <taxon>Pleosporales</taxon>
        <taxon>Amniculicolaceae</taxon>
        <taxon>Amniculicola</taxon>
    </lineage>
</organism>
<gene>
    <name evidence="2" type="ORF">P154DRAFT_466465</name>
</gene>
<dbReference type="AlphaFoldDB" id="A0A6A5WGW5"/>
<reference evidence="2" key="1">
    <citation type="journal article" date="2020" name="Stud. Mycol.">
        <title>101 Dothideomycetes genomes: a test case for predicting lifestyles and emergence of pathogens.</title>
        <authorList>
            <person name="Haridas S."/>
            <person name="Albert R."/>
            <person name="Binder M."/>
            <person name="Bloem J."/>
            <person name="Labutti K."/>
            <person name="Salamov A."/>
            <person name="Andreopoulos B."/>
            <person name="Baker S."/>
            <person name="Barry K."/>
            <person name="Bills G."/>
            <person name="Bluhm B."/>
            <person name="Cannon C."/>
            <person name="Castanera R."/>
            <person name="Culley D."/>
            <person name="Daum C."/>
            <person name="Ezra D."/>
            <person name="Gonzalez J."/>
            <person name="Henrissat B."/>
            <person name="Kuo A."/>
            <person name="Liang C."/>
            <person name="Lipzen A."/>
            <person name="Lutzoni F."/>
            <person name="Magnuson J."/>
            <person name="Mondo S."/>
            <person name="Nolan M."/>
            <person name="Ohm R."/>
            <person name="Pangilinan J."/>
            <person name="Park H.-J."/>
            <person name="Ramirez L."/>
            <person name="Alfaro M."/>
            <person name="Sun H."/>
            <person name="Tritt A."/>
            <person name="Yoshinaga Y."/>
            <person name="Zwiers L.-H."/>
            <person name="Turgeon B."/>
            <person name="Goodwin S."/>
            <person name="Spatafora J."/>
            <person name="Crous P."/>
            <person name="Grigoriev I."/>
        </authorList>
    </citation>
    <scope>NUCLEOTIDE SEQUENCE</scope>
    <source>
        <strain evidence="2">CBS 123094</strain>
    </source>
</reference>
<evidence type="ECO:0000313" key="2">
    <source>
        <dbReference type="EMBL" id="KAF2000298.1"/>
    </source>
</evidence>
<accession>A0A6A5WGW5</accession>
<name>A0A6A5WGW5_9PLEO</name>
<protein>
    <submittedName>
        <fullName evidence="2">Uncharacterized protein</fullName>
    </submittedName>
</protein>
<feature type="region of interest" description="Disordered" evidence="1">
    <location>
        <begin position="313"/>
        <end position="333"/>
    </location>
</feature>
<feature type="compositionally biased region" description="Basic residues" evidence="1">
    <location>
        <begin position="313"/>
        <end position="323"/>
    </location>
</feature>
<dbReference type="Proteomes" id="UP000799779">
    <property type="component" value="Unassembled WGS sequence"/>
</dbReference>
<sequence length="414" mass="48319">MHRVKDQHRTNTHWDEKKHDELLYAIKAPERRHLYRKDMKKHEMAHALADYDRELYFKERREHKERVRLEKEKAKKLEQEKREKEKARQEKEREREQRRKRREEGDQGVSDSTVDEDAVGKGRRRDGLEPSRYGGEDVGQFLSDSESSETEEMMTPSSASSLYYQGKGPVKTLPKLRLYEWPDKELPDFDEGVEEGVEDIARNLKMPYAVMRMVTTESEEVVELPGGMYPDAVGPDFVPKLSDDVVTAVRNGTLIGTLRKAVVESGEEWAQRTLVQGETGSMFLILPPRSSDVPITEVWKKWKKFEDKARKERRSSLAKRGGQRGRGGIGGLRGIVKKGYTQQQAQERMQVKRQKMLEIFASAEYRPPICYLPAYLHHPKGFKNSQEYALENLYFIRFPGMDLPHYHFWTKDGE</sequence>
<feature type="compositionally biased region" description="Basic and acidic residues" evidence="1">
    <location>
        <begin position="65"/>
        <end position="105"/>
    </location>
</feature>
<dbReference type="EMBL" id="ML977590">
    <property type="protein sequence ID" value="KAF2000298.1"/>
    <property type="molecule type" value="Genomic_DNA"/>
</dbReference>
<feature type="non-terminal residue" evidence="2">
    <location>
        <position position="414"/>
    </location>
</feature>
<evidence type="ECO:0000256" key="1">
    <source>
        <dbReference type="SAM" id="MobiDB-lite"/>
    </source>
</evidence>
<feature type="compositionally biased region" description="Gly residues" evidence="1">
    <location>
        <begin position="324"/>
        <end position="333"/>
    </location>
</feature>